<dbReference type="InterPro" id="IPR011990">
    <property type="entry name" value="TPR-like_helical_dom_sf"/>
</dbReference>
<evidence type="ECO:0000313" key="2">
    <source>
        <dbReference type="Proteomes" id="UP000009168"/>
    </source>
</evidence>
<dbReference type="Gene3D" id="1.25.40.10">
    <property type="entry name" value="Tetratricopeptide repeat domain"/>
    <property type="match status" value="1"/>
</dbReference>
<evidence type="ECO:0000313" key="1">
    <source>
        <dbReference type="EMBL" id="EAR99610.2"/>
    </source>
</evidence>
<dbReference type="RefSeq" id="XP_001019855.2">
    <property type="nucleotide sequence ID" value="XM_001019855.2"/>
</dbReference>
<name>I7MFC2_TETTS</name>
<dbReference type="eggNOG" id="ENOG502T46J">
    <property type="taxonomic scope" value="Eukaryota"/>
</dbReference>
<dbReference type="InParanoid" id="I7MFC2"/>
<keyword evidence="2" id="KW-1185">Reference proteome</keyword>
<organism evidence="1 2">
    <name type="scientific">Tetrahymena thermophila (strain SB210)</name>
    <dbReference type="NCBI Taxonomy" id="312017"/>
    <lineage>
        <taxon>Eukaryota</taxon>
        <taxon>Sar</taxon>
        <taxon>Alveolata</taxon>
        <taxon>Ciliophora</taxon>
        <taxon>Intramacronucleata</taxon>
        <taxon>Oligohymenophorea</taxon>
        <taxon>Hymenostomatida</taxon>
        <taxon>Tetrahymenina</taxon>
        <taxon>Tetrahymenidae</taxon>
        <taxon>Tetrahymena</taxon>
    </lineage>
</organism>
<dbReference type="SUPFAM" id="SSF48452">
    <property type="entry name" value="TPR-like"/>
    <property type="match status" value="1"/>
</dbReference>
<sequence length="811" mass="95306">MKDKQISQLQSLNLQQNQIKQFHQSQPGHKQNSQSINTIPIYKQTLQEKIYNKVLDNINFDDFNLNGKQKLRNNFFQPQTAKQMEQKQLNFNSTKNLQNNVDKINILSKQIENSQNGIQKKKFKNQTFLGLSFQSNEYDQDQSKFHSQNIDHLSKANQSSNTFLNDQSENYRVQFNRDQFRQQSGLRSPNQDQKNRKFTLSLLNKEKKIEGKKVFYCLKNAIKQDSIKQLQQLTIFQQAIISDDLKQNFIPKMLNVQHLSPNRNMHNEDMSGIHSATSALNKQAKIDEIRGDHQSKLLANMKLRNQKRISSQNFSNERNAMSVISSSSKNHFKDQSVHIQQSSNQNSQIVGLNKQPSMHMEKHQSNRISSQFKKMAFIYQNDVHAQNNGIDQKLLMIIKILDSRTKIIKDLKAFNLDNTILQLMDIMKFGIEYDDLDLMMEVIMAMGDVYVMFGDLQSALNAFNTVRVLSDFTQNFKKKIECHLHLSQVSKKLKLYQYALKFMKKALQYVWEIKDVDTEIHIYEEIGLIFFHLSNLEKAAQFHQRAINGGVEYINSNQRQQASKNLHFYLSNLENKIESIDKYITLKIPMLPFQFVPIEENEVIPQHIVNNYMKKNKVKLIFDAKGFKSEMSEQYQLEQIFASDEFYIEIQTPRNDSQLNRFANNEEEIILKDLDEKEQDYLVKSSIRFGHNRSESQKFIPPKHLMKKQDYNTTFYLNESLKKKSLEEKIKDRVEELKLWEKRDHLGKLMSNPFIKSGHSKINQIVQINHLGVNRNVDNFDNSQNIQISKSNMFFNKIISQQYQKNVKINM</sequence>
<dbReference type="KEGG" id="tet:TTHERM_00139730"/>
<protein>
    <submittedName>
        <fullName evidence="1">Uncharacterized protein</fullName>
    </submittedName>
</protein>
<dbReference type="Proteomes" id="UP000009168">
    <property type="component" value="Unassembled WGS sequence"/>
</dbReference>
<dbReference type="EMBL" id="GG662639">
    <property type="protein sequence ID" value="EAR99610.2"/>
    <property type="molecule type" value="Genomic_DNA"/>
</dbReference>
<reference evidence="2" key="1">
    <citation type="journal article" date="2006" name="PLoS Biol.">
        <title>Macronuclear genome sequence of the ciliate Tetrahymena thermophila, a model eukaryote.</title>
        <authorList>
            <person name="Eisen J.A."/>
            <person name="Coyne R.S."/>
            <person name="Wu M."/>
            <person name="Wu D."/>
            <person name="Thiagarajan M."/>
            <person name="Wortman J.R."/>
            <person name="Badger J.H."/>
            <person name="Ren Q."/>
            <person name="Amedeo P."/>
            <person name="Jones K.M."/>
            <person name="Tallon L.J."/>
            <person name="Delcher A.L."/>
            <person name="Salzberg S.L."/>
            <person name="Silva J.C."/>
            <person name="Haas B.J."/>
            <person name="Majoros W.H."/>
            <person name="Farzad M."/>
            <person name="Carlton J.M."/>
            <person name="Smith R.K. Jr."/>
            <person name="Garg J."/>
            <person name="Pearlman R.E."/>
            <person name="Karrer K.M."/>
            <person name="Sun L."/>
            <person name="Manning G."/>
            <person name="Elde N.C."/>
            <person name="Turkewitz A.P."/>
            <person name="Asai D.J."/>
            <person name="Wilkes D.E."/>
            <person name="Wang Y."/>
            <person name="Cai H."/>
            <person name="Collins K."/>
            <person name="Stewart B.A."/>
            <person name="Lee S.R."/>
            <person name="Wilamowska K."/>
            <person name="Weinberg Z."/>
            <person name="Ruzzo W.L."/>
            <person name="Wloga D."/>
            <person name="Gaertig J."/>
            <person name="Frankel J."/>
            <person name="Tsao C.-C."/>
            <person name="Gorovsky M.A."/>
            <person name="Keeling P.J."/>
            <person name="Waller R.F."/>
            <person name="Patron N.J."/>
            <person name="Cherry J.M."/>
            <person name="Stover N.A."/>
            <person name="Krieger C.J."/>
            <person name="del Toro C."/>
            <person name="Ryder H.F."/>
            <person name="Williamson S.C."/>
            <person name="Barbeau R.A."/>
            <person name="Hamilton E.P."/>
            <person name="Orias E."/>
        </authorList>
    </citation>
    <scope>NUCLEOTIDE SEQUENCE [LARGE SCALE GENOMIC DNA]</scope>
    <source>
        <strain evidence="2">SB210</strain>
    </source>
</reference>
<dbReference type="GeneID" id="7842969"/>
<dbReference type="OrthoDB" id="297737at2759"/>
<dbReference type="AlphaFoldDB" id="I7MFC2"/>
<accession>I7MFC2</accession>
<gene>
    <name evidence="1" type="ORF">TTHERM_00139730</name>
</gene>
<proteinExistence type="predicted"/>